<dbReference type="SUPFAM" id="SSF52540">
    <property type="entry name" value="P-loop containing nucleoside triphosphate hydrolases"/>
    <property type="match status" value="1"/>
</dbReference>
<dbReference type="InterPro" id="IPR027417">
    <property type="entry name" value="P-loop_NTPase"/>
</dbReference>
<accession>A0A250FQY1</accession>
<name>A0A250FQY1_9FLAO</name>
<reference evidence="2" key="1">
    <citation type="submission" date="2017-06" db="EMBL/GenBank/DDBJ databases">
        <title>Capnocytophaga spp. assemblies.</title>
        <authorList>
            <person name="Gulvik C.A."/>
        </authorList>
    </citation>
    <scope>NUCLEOTIDE SEQUENCE [LARGE SCALE GENOMIC DNA]</scope>
    <source>
        <strain evidence="2">H1496</strain>
    </source>
</reference>
<dbReference type="Gene3D" id="3.40.50.300">
    <property type="entry name" value="P-loop containing nucleotide triphosphate hydrolases"/>
    <property type="match status" value="1"/>
</dbReference>
<organism evidence="1 2">
    <name type="scientific">Capnocytophaga gingivalis</name>
    <dbReference type="NCBI Taxonomy" id="1017"/>
    <lineage>
        <taxon>Bacteria</taxon>
        <taxon>Pseudomonadati</taxon>
        <taxon>Bacteroidota</taxon>
        <taxon>Flavobacteriia</taxon>
        <taxon>Flavobacteriales</taxon>
        <taxon>Flavobacteriaceae</taxon>
        <taxon>Capnocytophaga</taxon>
    </lineage>
</organism>
<dbReference type="PANTHER" id="PTHR35894">
    <property type="entry name" value="GENERAL SECRETION PATHWAY PROTEIN A-RELATED"/>
    <property type="match status" value="1"/>
</dbReference>
<dbReference type="EMBL" id="CP022386">
    <property type="protein sequence ID" value="ATA87484.1"/>
    <property type="molecule type" value="Genomic_DNA"/>
</dbReference>
<dbReference type="PANTHER" id="PTHR35894:SF1">
    <property type="entry name" value="PHOSPHORIBULOKINASE _ URIDINE KINASE FAMILY"/>
    <property type="match status" value="1"/>
</dbReference>
<dbReference type="InterPro" id="IPR021228">
    <property type="entry name" value="BrxD"/>
</dbReference>
<protein>
    <recommendedName>
        <fullName evidence="3">AAA+ ATPase domain-containing protein</fullName>
    </recommendedName>
</protein>
<dbReference type="RefSeq" id="WP_095910737.1">
    <property type="nucleotide sequence ID" value="NZ_CP022386.1"/>
</dbReference>
<evidence type="ECO:0000313" key="2">
    <source>
        <dbReference type="Proteomes" id="UP000217250"/>
    </source>
</evidence>
<dbReference type="Pfam" id="PF10923">
    <property type="entry name" value="BrxC_BrxD"/>
    <property type="match status" value="1"/>
</dbReference>
<proteinExistence type="predicted"/>
<dbReference type="GeneID" id="84808915"/>
<sequence length="432" mass="50403">MNLEDRVKRLMGEKDKRYNKFLLSFNPFPKSGTANTNESSELTKVLTPIDVEVEKEIENYVYDSLYSSNDEDHKLVCTITGDYGTGKTQLLLYAKYLIQSLPRKAYVIYINNPENKLSKLIGSIIEQIGQEQFKKYLWDFILTEIKSDENRYKKMLEDFFQESRKNTIFSTSEEENLFSTENEVSHKAFLDALLKKLYTKEQRRDFNSLLKDIIIKILLDNNEKDGTIANYFYDLISEDVGISKTWDVITSGGTNLESRVVKLLNAIITIIQAQGFERFYILVDEFEDITSGRLTKKEIDNYSHSLRTLIDKERRWCLLIAMTATALKELTTISPPLVDRLKDREIRITRLTKEQAKQIIINYLNLAREEGNDKKGTLFPFTEEAIDLINRESQELQRLVLRKTYYILERAVEETSISIIDENFVKKLLNSK</sequence>
<dbReference type="KEGG" id="cgh:CGC50_10150"/>
<gene>
    <name evidence="1" type="ORF">CGC50_10150</name>
</gene>
<dbReference type="InterPro" id="IPR052026">
    <property type="entry name" value="ExeA_AAA_ATPase_DNA-bind"/>
</dbReference>
<dbReference type="Proteomes" id="UP000217250">
    <property type="component" value="Chromosome"/>
</dbReference>
<dbReference type="OrthoDB" id="1100475at2"/>
<dbReference type="AlphaFoldDB" id="A0A250FQY1"/>
<evidence type="ECO:0008006" key="3">
    <source>
        <dbReference type="Google" id="ProtNLM"/>
    </source>
</evidence>
<evidence type="ECO:0000313" key="1">
    <source>
        <dbReference type="EMBL" id="ATA87484.1"/>
    </source>
</evidence>